<dbReference type="RefSeq" id="XP_009522619.1">
    <property type="nucleotide sequence ID" value="XM_009524324.1"/>
</dbReference>
<evidence type="ECO:0000313" key="3">
    <source>
        <dbReference type="Proteomes" id="UP000002640"/>
    </source>
</evidence>
<evidence type="ECO:0000259" key="1">
    <source>
        <dbReference type="Pfam" id="PF04937"/>
    </source>
</evidence>
<reference evidence="2 3" key="1">
    <citation type="journal article" date="2006" name="Science">
        <title>Phytophthora genome sequences uncover evolutionary origins and mechanisms of pathogenesis.</title>
        <authorList>
            <person name="Tyler B.M."/>
            <person name="Tripathy S."/>
            <person name="Zhang X."/>
            <person name="Dehal P."/>
            <person name="Jiang R.H."/>
            <person name="Aerts A."/>
            <person name="Arredondo F.D."/>
            <person name="Baxter L."/>
            <person name="Bensasson D."/>
            <person name="Beynon J.L."/>
            <person name="Chapman J."/>
            <person name="Damasceno C.M."/>
            <person name="Dorrance A.E."/>
            <person name="Dou D."/>
            <person name="Dickerman A.W."/>
            <person name="Dubchak I.L."/>
            <person name="Garbelotto M."/>
            <person name="Gijzen M."/>
            <person name="Gordon S.G."/>
            <person name="Govers F."/>
            <person name="Grunwald N.J."/>
            <person name="Huang W."/>
            <person name="Ivors K.L."/>
            <person name="Jones R.W."/>
            <person name="Kamoun S."/>
            <person name="Krampis K."/>
            <person name="Lamour K.H."/>
            <person name="Lee M.K."/>
            <person name="McDonald W.H."/>
            <person name="Medina M."/>
            <person name="Meijer H.J."/>
            <person name="Nordberg E.K."/>
            <person name="Maclean D.J."/>
            <person name="Ospina-Giraldo M.D."/>
            <person name="Morris P.F."/>
            <person name="Phuntumart V."/>
            <person name="Putnam N.H."/>
            <person name="Rash S."/>
            <person name="Rose J.K."/>
            <person name="Sakihama Y."/>
            <person name="Salamov A.A."/>
            <person name="Savidor A."/>
            <person name="Scheuring C.F."/>
            <person name="Smith B.M."/>
            <person name="Sobral B.W."/>
            <person name="Terry A."/>
            <person name="Torto-Alalibo T.A."/>
            <person name="Win J."/>
            <person name="Xu Z."/>
            <person name="Zhang H."/>
            <person name="Grigoriev I.V."/>
            <person name="Rokhsar D.S."/>
            <person name="Boore J.L."/>
        </authorList>
    </citation>
    <scope>NUCLEOTIDE SEQUENCE [LARGE SCALE GENOMIC DNA]</scope>
    <source>
        <strain evidence="2 3">P6497</strain>
    </source>
</reference>
<sequence length="116" mass="12811">MSAALARRFSSLVTDGWTDINGIAVINYLAICGYQTFFLESVYTGSTSDAVLLADDIQRVIRKDDFIDFVAVVTDNSPANQNSWTILQEPRREMFFLGCAAHTVNLLVKDVVASLT</sequence>
<dbReference type="STRING" id="1094619.G4ZBI0"/>
<organism evidence="2 3">
    <name type="scientific">Phytophthora sojae (strain P6497)</name>
    <name type="common">Soybean stem and root rot agent</name>
    <name type="synonym">Phytophthora megasperma f. sp. glycines</name>
    <dbReference type="NCBI Taxonomy" id="1094619"/>
    <lineage>
        <taxon>Eukaryota</taxon>
        <taxon>Sar</taxon>
        <taxon>Stramenopiles</taxon>
        <taxon>Oomycota</taxon>
        <taxon>Peronosporomycetes</taxon>
        <taxon>Peronosporales</taxon>
        <taxon>Peronosporaceae</taxon>
        <taxon>Phytophthora</taxon>
    </lineage>
</organism>
<dbReference type="GeneID" id="20657221"/>
<keyword evidence="3" id="KW-1185">Reference proteome</keyword>
<accession>G4ZBI0</accession>
<dbReference type="InterPro" id="IPR012337">
    <property type="entry name" value="RNaseH-like_sf"/>
</dbReference>
<dbReference type="KEGG" id="psoj:PHYSODRAFT_495744"/>
<name>G4ZBI0_PHYSP</name>
<gene>
    <name evidence="2" type="ORF">PHYSODRAFT_495744</name>
</gene>
<dbReference type="EMBL" id="JH159153">
    <property type="protein sequence ID" value="EGZ19902.1"/>
    <property type="molecule type" value="Genomic_DNA"/>
</dbReference>
<feature type="domain" description="DUF659" evidence="1">
    <location>
        <begin position="11"/>
        <end position="112"/>
    </location>
</feature>
<dbReference type="InParanoid" id="G4ZBI0"/>
<proteinExistence type="predicted"/>
<evidence type="ECO:0000313" key="2">
    <source>
        <dbReference type="EMBL" id="EGZ19902.1"/>
    </source>
</evidence>
<dbReference type="SUPFAM" id="SSF53098">
    <property type="entry name" value="Ribonuclease H-like"/>
    <property type="match status" value="1"/>
</dbReference>
<dbReference type="Proteomes" id="UP000002640">
    <property type="component" value="Unassembled WGS sequence"/>
</dbReference>
<dbReference type="Pfam" id="PF04937">
    <property type="entry name" value="DUF659"/>
    <property type="match status" value="1"/>
</dbReference>
<protein>
    <recommendedName>
        <fullName evidence="1">DUF659 domain-containing protein</fullName>
    </recommendedName>
</protein>
<dbReference type="AlphaFoldDB" id="G4ZBI0"/>
<dbReference type="InterPro" id="IPR007021">
    <property type="entry name" value="DUF659"/>
</dbReference>